<sequence length="276" mass="31314">MAVPSQASVENKQVSNDPEKRPLTHNTDEILTTSESGSSLNDLPSVGIASPEQPGRRKSLRRRIKGIYKASVAIFTDYGSPDIERWVTSNLVSPRTLLLVRVLILLFSLATTVCLFVYEGYTFFYYFTDWSFLGLTLYFIMAVTISAVYCWHGESVSALDRWLPKPRPLRLAYWIWYESFATFHLLVPIIYWAALSRGFKTDTPLITYCSLAPHSLDLVILIIEQTLNRMRFYPSHVVFIVAVLAGYLVLTYVILAADGVYVTTLEEEDKESVETA</sequence>
<feature type="compositionally biased region" description="Polar residues" evidence="1">
    <location>
        <begin position="29"/>
        <end position="42"/>
    </location>
</feature>
<keyword evidence="2" id="KW-0472">Membrane</keyword>
<dbReference type="EMBL" id="ML003048">
    <property type="protein sequence ID" value="RKP34846.1"/>
    <property type="molecule type" value="Genomic_DNA"/>
</dbReference>
<accession>A0A4P9ZN61</accession>
<dbReference type="AlphaFoldDB" id="A0A4P9ZN61"/>
<feature type="compositionally biased region" description="Basic and acidic residues" evidence="1">
    <location>
        <begin position="17"/>
        <end position="28"/>
    </location>
</feature>
<keyword evidence="2" id="KW-1133">Transmembrane helix</keyword>
<feature type="transmembrane region" description="Helical" evidence="2">
    <location>
        <begin position="98"/>
        <end position="118"/>
    </location>
</feature>
<proteinExistence type="predicted"/>
<evidence type="ECO:0000256" key="1">
    <source>
        <dbReference type="SAM" id="MobiDB-lite"/>
    </source>
</evidence>
<evidence type="ECO:0000313" key="3">
    <source>
        <dbReference type="EMBL" id="RKP34846.1"/>
    </source>
</evidence>
<gene>
    <name evidence="3" type="ORF">BJ085DRAFT_34343</name>
</gene>
<dbReference type="GO" id="GO:0016020">
    <property type="term" value="C:membrane"/>
    <property type="evidence" value="ECO:0007669"/>
    <property type="project" value="TreeGrafter"/>
</dbReference>
<dbReference type="STRING" id="215637.A0A4P9ZN61"/>
<organism evidence="3 4">
    <name type="scientific">Dimargaris cristalligena</name>
    <dbReference type="NCBI Taxonomy" id="215637"/>
    <lineage>
        <taxon>Eukaryota</taxon>
        <taxon>Fungi</taxon>
        <taxon>Fungi incertae sedis</taxon>
        <taxon>Zoopagomycota</taxon>
        <taxon>Kickxellomycotina</taxon>
        <taxon>Dimargaritomycetes</taxon>
        <taxon>Dimargaritales</taxon>
        <taxon>Dimargaritaceae</taxon>
        <taxon>Dimargaris</taxon>
    </lineage>
</organism>
<feature type="compositionally biased region" description="Polar residues" evidence="1">
    <location>
        <begin position="1"/>
        <end position="16"/>
    </location>
</feature>
<feature type="transmembrane region" description="Helical" evidence="2">
    <location>
        <begin position="205"/>
        <end position="223"/>
    </location>
</feature>
<keyword evidence="4" id="KW-1185">Reference proteome</keyword>
<keyword evidence="2" id="KW-0812">Transmembrane</keyword>
<feature type="transmembrane region" description="Helical" evidence="2">
    <location>
        <begin position="235"/>
        <end position="255"/>
    </location>
</feature>
<reference evidence="4" key="1">
    <citation type="journal article" date="2018" name="Nat. Microbiol.">
        <title>Leveraging single-cell genomics to expand the fungal tree of life.</title>
        <authorList>
            <person name="Ahrendt S.R."/>
            <person name="Quandt C.A."/>
            <person name="Ciobanu D."/>
            <person name="Clum A."/>
            <person name="Salamov A."/>
            <person name="Andreopoulos B."/>
            <person name="Cheng J.F."/>
            <person name="Woyke T."/>
            <person name="Pelin A."/>
            <person name="Henrissat B."/>
            <person name="Reynolds N.K."/>
            <person name="Benny G.L."/>
            <person name="Smith M.E."/>
            <person name="James T.Y."/>
            <person name="Grigoriev I.V."/>
        </authorList>
    </citation>
    <scope>NUCLEOTIDE SEQUENCE [LARGE SCALE GENOMIC DNA]</scope>
    <source>
        <strain evidence="4">RSA 468</strain>
    </source>
</reference>
<evidence type="ECO:0000313" key="4">
    <source>
        <dbReference type="Proteomes" id="UP000268162"/>
    </source>
</evidence>
<name>A0A4P9ZN61_9FUNG</name>
<feature type="transmembrane region" description="Helical" evidence="2">
    <location>
        <begin position="171"/>
        <end position="193"/>
    </location>
</feature>
<feature type="region of interest" description="Disordered" evidence="1">
    <location>
        <begin position="1"/>
        <end position="58"/>
    </location>
</feature>
<dbReference type="Proteomes" id="UP000268162">
    <property type="component" value="Unassembled WGS sequence"/>
</dbReference>
<evidence type="ECO:0000256" key="2">
    <source>
        <dbReference type="SAM" id="Phobius"/>
    </source>
</evidence>
<dbReference type="PANTHER" id="PTHR12242">
    <property type="entry name" value="OS02G0130600 PROTEIN-RELATED"/>
    <property type="match status" value="1"/>
</dbReference>
<dbReference type="PANTHER" id="PTHR12242:SF1">
    <property type="entry name" value="MYND-TYPE DOMAIN-CONTAINING PROTEIN"/>
    <property type="match status" value="1"/>
</dbReference>
<protein>
    <submittedName>
        <fullName evidence="3">Uncharacterized protein</fullName>
    </submittedName>
</protein>
<feature type="transmembrane region" description="Helical" evidence="2">
    <location>
        <begin position="130"/>
        <end position="151"/>
    </location>
</feature>